<sequence>NRVKRPLQAMLTFYKAVQVLKGFILKKMSQAMAIGSFAQTDNGLEVTEPEGYVAVDKSGNAVKLVDRLGFSRRNLTALKKFGK</sequence>
<evidence type="ECO:0000313" key="1">
    <source>
        <dbReference type="EMBL" id="SVC12749.1"/>
    </source>
</evidence>
<proteinExistence type="predicted"/>
<dbReference type="EMBL" id="UINC01074998">
    <property type="protein sequence ID" value="SVC12749.1"/>
    <property type="molecule type" value="Genomic_DNA"/>
</dbReference>
<dbReference type="InterPro" id="IPR046234">
    <property type="entry name" value="DUF6267"/>
</dbReference>
<name>A0A382JLY7_9ZZZZ</name>
<protein>
    <submittedName>
        <fullName evidence="1">Uncharacterized protein</fullName>
    </submittedName>
</protein>
<dbReference type="AlphaFoldDB" id="A0A382JLY7"/>
<feature type="non-terminal residue" evidence="1">
    <location>
        <position position="1"/>
    </location>
</feature>
<dbReference type="Pfam" id="PF19782">
    <property type="entry name" value="DUF6267"/>
    <property type="match status" value="1"/>
</dbReference>
<reference evidence="1" key="1">
    <citation type="submission" date="2018-05" db="EMBL/GenBank/DDBJ databases">
        <authorList>
            <person name="Lanie J.A."/>
            <person name="Ng W.-L."/>
            <person name="Kazmierczak K.M."/>
            <person name="Andrzejewski T.M."/>
            <person name="Davidsen T.M."/>
            <person name="Wayne K.J."/>
            <person name="Tettelin H."/>
            <person name="Glass J.I."/>
            <person name="Rusch D."/>
            <person name="Podicherti R."/>
            <person name="Tsui H.-C.T."/>
            <person name="Winkler M.E."/>
        </authorList>
    </citation>
    <scope>NUCLEOTIDE SEQUENCE</scope>
</reference>
<gene>
    <name evidence="1" type="ORF">METZ01_LOCUS265603</name>
</gene>
<organism evidence="1">
    <name type="scientific">marine metagenome</name>
    <dbReference type="NCBI Taxonomy" id="408172"/>
    <lineage>
        <taxon>unclassified sequences</taxon>
        <taxon>metagenomes</taxon>
        <taxon>ecological metagenomes</taxon>
    </lineage>
</organism>
<accession>A0A382JLY7</accession>